<keyword evidence="1" id="KW-0472">Membrane</keyword>
<proteinExistence type="predicted"/>
<dbReference type="Proteomes" id="UP000887013">
    <property type="component" value="Unassembled WGS sequence"/>
</dbReference>
<keyword evidence="1" id="KW-1133">Transmembrane helix</keyword>
<name>A0A8X6PA41_NEPPI</name>
<evidence type="ECO:0000256" key="1">
    <source>
        <dbReference type="SAM" id="Phobius"/>
    </source>
</evidence>
<keyword evidence="3" id="KW-1185">Reference proteome</keyword>
<reference evidence="2" key="1">
    <citation type="submission" date="2020-08" db="EMBL/GenBank/DDBJ databases">
        <title>Multicomponent nature underlies the extraordinary mechanical properties of spider dragline silk.</title>
        <authorList>
            <person name="Kono N."/>
            <person name="Nakamura H."/>
            <person name="Mori M."/>
            <person name="Yoshida Y."/>
            <person name="Ohtoshi R."/>
            <person name="Malay A.D."/>
            <person name="Moran D.A.P."/>
            <person name="Tomita M."/>
            <person name="Numata K."/>
            <person name="Arakawa K."/>
        </authorList>
    </citation>
    <scope>NUCLEOTIDE SEQUENCE</scope>
</reference>
<protein>
    <submittedName>
        <fullName evidence="2">Uncharacterized protein</fullName>
    </submittedName>
</protein>
<dbReference type="AlphaFoldDB" id="A0A8X6PA41"/>
<gene>
    <name evidence="2" type="ORF">NPIL_176021</name>
</gene>
<evidence type="ECO:0000313" key="3">
    <source>
        <dbReference type="Proteomes" id="UP000887013"/>
    </source>
</evidence>
<keyword evidence="1" id="KW-0812">Transmembrane</keyword>
<sequence>MTDALRAGNENKSKNIMRSVKEKITSSHILKRPRATSTRRKHLDFSLPPKEKKTSEVGELKNKSGLSMNMAALFVISIVTGDAILSFPNSLKNSGNNCRTR</sequence>
<comment type="caution">
    <text evidence="2">The sequence shown here is derived from an EMBL/GenBank/DDBJ whole genome shotgun (WGS) entry which is preliminary data.</text>
</comment>
<organism evidence="2 3">
    <name type="scientific">Nephila pilipes</name>
    <name type="common">Giant wood spider</name>
    <name type="synonym">Nephila maculata</name>
    <dbReference type="NCBI Taxonomy" id="299642"/>
    <lineage>
        <taxon>Eukaryota</taxon>
        <taxon>Metazoa</taxon>
        <taxon>Ecdysozoa</taxon>
        <taxon>Arthropoda</taxon>
        <taxon>Chelicerata</taxon>
        <taxon>Arachnida</taxon>
        <taxon>Araneae</taxon>
        <taxon>Araneomorphae</taxon>
        <taxon>Entelegynae</taxon>
        <taxon>Araneoidea</taxon>
        <taxon>Nephilidae</taxon>
        <taxon>Nephila</taxon>
    </lineage>
</organism>
<dbReference type="EMBL" id="BMAW01066848">
    <property type="protein sequence ID" value="GFT56583.1"/>
    <property type="molecule type" value="Genomic_DNA"/>
</dbReference>
<evidence type="ECO:0000313" key="2">
    <source>
        <dbReference type="EMBL" id="GFT56583.1"/>
    </source>
</evidence>
<dbReference type="OrthoDB" id="10605219at2759"/>
<accession>A0A8X6PA41</accession>
<feature type="transmembrane region" description="Helical" evidence="1">
    <location>
        <begin position="70"/>
        <end position="87"/>
    </location>
</feature>